<evidence type="ECO:0000313" key="1">
    <source>
        <dbReference type="EMBL" id="EKD24607.1"/>
    </source>
</evidence>
<proteinExistence type="predicted"/>
<organism evidence="1">
    <name type="scientific">uncultured bacterium</name>
    <name type="common">gcode 4</name>
    <dbReference type="NCBI Taxonomy" id="1234023"/>
    <lineage>
        <taxon>Bacteria</taxon>
        <taxon>environmental samples</taxon>
    </lineage>
</organism>
<reference evidence="1" key="1">
    <citation type="journal article" date="2012" name="Science">
        <title>Fermentation, hydrogen, and sulfur metabolism in multiple uncultivated bacterial phyla.</title>
        <authorList>
            <person name="Wrighton K.C."/>
            <person name="Thomas B.C."/>
            <person name="Sharon I."/>
            <person name="Miller C.S."/>
            <person name="Castelle C.J."/>
            <person name="VerBerkmoes N.C."/>
            <person name="Wilkins M.J."/>
            <person name="Hettich R.L."/>
            <person name="Lipton M.S."/>
            <person name="Williams K.H."/>
            <person name="Long P.E."/>
            <person name="Banfield J.F."/>
        </authorList>
    </citation>
    <scope>NUCLEOTIDE SEQUENCE [LARGE SCALE GENOMIC DNA]</scope>
</reference>
<gene>
    <name evidence="1" type="ORF">ACD_80C00191G0001</name>
</gene>
<dbReference type="InterPro" id="IPR047797">
    <property type="entry name" value="ISNCY_transpos"/>
</dbReference>
<dbReference type="PANTHER" id="PTHR35004">
    <property type="entry name" value="TRANSPOSASE RV3428C-RELATED"/>
    <property type="match status" value="1"/>
</dbReference>
<name>K1XHR0_9BACT</name>
<accession>K1XHR0</accession>
<dbReference type="Gene3D" id="3.30.420.10">
    <property type="entry name" value="Ribonuclease H-like superfamily/Ribonuclease H"/>
    <property type="match status" value="1"/>
</dbReference>
<dbReference type="PANTHER" id="PTHR35004:SF7">
    <property type="entry name" value="INTEGRASE PROTEIN"/>
    <property type="match status" value="1"/>
</dbReference>
<sequence length="448" mass="55034">MKKITIPMSQKTFAKLHQRVETLDQVVEWRITEIQAWIELWIKERQIRNLLKQYKQFWETWLVHWLIWKNWNRHIKEKDRTIIIDVIKQDDFKGCKPIFIKEKLKDDYWIDVSKETVRHIMIDEHIWIKGTKKHHTYRAKRSRKDSYWEMSQFDWSYHKWFEERGEESCLLLDIDDATWDIVYAKLWDNEWYECVVKFRQECIEIHGIPRSIYLDKFATYKVNHWKAVNTKDVRTNFDRSMKKLWCNLISAHSPEAKWRVEKCNHTLQDRLVWELRLAKISTIEEANTFIKKIFIPKFNKQFGVVAKSKWNLHILPTKEQLKNLDWIFAREELRSLWQDYVIQYKNKFYQTEQSKEYTIYPKKKLLVAETIGGDIHIHAWKTNEEKLVVYKEIDYNTTKRNRAIYRSQKNKLEKERLKKAIIDRKATKHQLSKERQIYHKSQRLIDNL</sequence>
<dbReference type="InterPro" id="IPR036397">
    <property type="entry name" value="RNaseH_sf"/>
</dbReference>
<dbReference type="AlphaFoldDB" id="K1XHR0"/>
<comment type="caution">
    <text evidence="1">The sequence shown here is derived from an EMBL/GenBank/DDBJ whole genome shotgun (WGS) entry which is preliminary data.</text>
</comment>
<protein>
    <submittedName>
        <fullName evidence="1">ISTde1, transposase</fullName>
    </submittedName>
</protein>
<dbReference type="NCBIfam" id="NF033594">
    <property type="entry name" value="transpos_ISNCY_2"/>
    <property type="match status" value="1"/>
</dbReference>
<dbReference type="EMBL" id="AMFJ01036198">
    <property type="protein sequence ID" value="EKD24607.1"/>
    <property type="molecule type" value="Genomic_DNA"/>
</dbReference>
<dbReference type="GO" id="GO:0003676">
    <property type="term" value="F:nucleic acid binding"/>
    <property type="evidence" value="ECO:0007669"/>
    <property type="project" value="InterPro"/>
</dbReference>